<dbReference type="Pfam" id="PF04011">
    <property type="entry name" value="LemA"/>
    <property type="match status" value="1"/>
</dbReference>
<dbReference type="PANTHER" id="PTHR34478">
    <property type="entry name" value="PROTEIN LEMA"/>
    <property type="match status" value="1"/>
</dbReference>
<evidence type="ECO:0000256" key="6">
    <source>
        <dbReference type="SAM" id="Phobius"/>
    </source>
</evidence>
<comment type="subcellular location">
    <subcellularLocation>
        <location evidence="1">Membrane</location>
        <topology evidence="1">Single-pass membrane protein</topology>
    </subcellularLocation>
</comment>
<sequence>MTVSSGVVAAVLVLIVLVVGYMAIVVRRLGRYGEQTEQSLRLVDVEVERRHEQLGPFLAAAETTELSGDLLRQLGGARSWSKAVRERGLGLQAQAAAENALSAAFHAVLADADARRTALGNWAFQGPAGELNVTERRIAGAVRVYNDNAYRLSQAVGKFPSSLVAKSRSLTAPEPFVETKEVQDEQPSANVAV</sequence>
<dbReference type="InterPro" id="IPR007156">
    <property type="entry name" value="MamQ_LemA"/>
</dbReference>
<dbReference type="EMBL" id="JBBPCN010000001">
    <property type="protein sequence ID" value="MEK8069939.1"/>
    <property type="molecule type" value="Genomic_DNA"/>
</dbReference>
<keyword evidence="4 6" id="KW-1133">Transmembrane helix</keyword>
<protein>
    <submittedName>
        <fullName evidence="7">LemA family protein</fullName>
    </submittedName>
</protein>
<reference evidence="7 8" key="1">
    <citation type="submission" date="2024-03" db="EMBL/GenBank/DDBJ databases">
        <title>Rhodococcus navarretei sp. nov. and Pseudarthrobacter quantumdoti sp. nov., two new species with the ability to biosynthesize Quantum Dots isolated from soil samples at Union Glacier, Antarctica.</title>
        <authorList>
            <person name="Vargas M."/>
        </authorList>
    </citation>
    <scope>NUCLEOTIDE SEQUENCE [LARGE SCALE GENOMIC DNA]</scope>
    <source>
        <strain evidence="7 8">EXRC-4A-4</strain>
    </source>
</reference>
<comment type="caution">
    <text evidence="7">The sequence shown here is derived from an EMBL/GenBank/DDBJ whole genome shotgun (WGS) entry which is preliminary data.</text>
</comment>
<dbReference type="Proteomes" id="UP001456513">
    <property type="component" value="Unassembled WGS sequence"/>
</dbReference>
<dbReference type="RefSeq" id="WP_335742595.1">
    <property type="nucleotide sequence ID" value="NZ_JBBPCN010000001.1"/>
</dbReference>
<evidence type="ECO:0000256" key="2">
    <source>
        <dbReference type="ARBA" id="ARBA00008854"/>
    </source>
</evidence>
<keyword evidence="3 6" id="KW-0812">Transmembrane</keyword>
<feature type="transmembrane region" description="Helical" evidence="6">
    <location>
        <begin position="6"/>
        <end position="26"/>
    </location>
</feature>
<organism evidence="7 8">
    <name type="scientific">Rhodococcus navarretei</name>
    <dbReference type="NCBI Taxonomy" id="3128981"/>
    <lineage>
        <taxon>Bacteria</taxon>
        <taxon>Bacillati</taxon>
        <taxon>Actinomycetota</taxon>
        <taxon>Actinomycetes</taxon>
        <taxon>Mycobacteriales</taxon>
        <taxon>Nocardiaceae</taxon>
        <taxon>Rhodococcus</taxon>
    </lineage>
</organism>
<proteinExistence type="inferred from homology"/>
<evidence type="ECO:0000256" key="3">
    <source>
        <dbReference type="ARBA" id="ARBA00022692"/>
    </source>
</evidence>
<dbReference type="InterPro" id="IPR023353">
    <property type="entry name" value="LemA-like_dom_sf"/>
</dbReference>
<evidence type="ECO:0000256" key="4">
    <source>
        <dbReference type="ARBA" id="ARBA00022989"/>
    </source>
</evidence>
<name>A0ABU9CR93_9NOCA</name>
<accession>A0ABU9CR93</accession>
<gene>
    <name evidence="7" type="ORF">AABD04_03640</name>
</gene>
<evidence type="ECO:0000256" key="5">
    <source>
        <dbReference type="ARBA" id="ARBA00023136"/>
    </source>
</evidence>
<evidence type="ECO:0000313" key="8">
    <source>
        <dbReference type="Proteomes" id="UP001456513"/>
    </source>
</evidence>
<keyword evidence="8" id="KW-1185">Reference proteome</keyword>
<evidence type="ECO:0000313" key="7">
    <source>
        <dbReference type="EMBL" id="MEK8069939.1"/>
    </source>
</evidence>
<dbReference type="PANTHER" id="PTHR34478:SF2">
    <property type="entry name" value="MEMBRANE PROTEIN"/>
    <property type="match status" value="1"/>
</dbReference>
<dbReference type="Gene3D" id="1.20.1440.20">
    <property type="entry name" value="LemA-like domain"/>
    <property type="match status" value="1"/>
</dbReference>
<dbReference type="SUPFAM" id="SSF140478">
    <property type="entry name" value="LemA-like"/>
    <property type="match status" value="1"/>
</dbReference>
<keyword evidence="5 6" id="KW-0472">Membrane</keyword>
<comment type="similarity">
    <text evidence="2">Belongs to the LemA family.</text>
</comment>
<evidence type="ECO:0000256" key="1">
    <source>
        <dbReference type="ARBA" id="ARBA00004167"/>
    </source>
</evidence>